<reference evidence="2" key="1">
    <citation type="submission" date="2021-12" db="EMBL/GenBank/DDBJ databases">
        <authorList>
            <person name="Zaccaron A."/>
            <person name="Stergiopoulos I."/>
        </authorList>
    </citation>
    <scope>NUCLEOTIDE SEQUENCE</scope>
    <source>
        <strain evidence="2">Race5_Kim</strain>
    </source>
</reference>
<name>A0A9Q8LCU4_PASFU</name>
<evidence type="ECO:0000313" key="3">
    <source>
        <dbReference type="Proteomes" id="UP000756132"/>
    </source>
</evidence>
<sequence>MLFKYILYTFLSASSAVASLALGTFNDGVQQVPIGDELDERETLTFTFTTTRTRLEFESHTKTRTREYVATATVEPTAKAQPTPAMRNFPLAAKMLQAKERQNTCDETACAVCMWYFQCGRGTPECFQCDTKPYCECGEP</sequence>
<evidence type="ECO:0000256" key="1">
    <source>
        <dbReference type="SAM" id="SignalP"/>
    </source>
</evidence>
<dbReference type="RefSeq" id="XP_047759391.1">
    <property type="nucleotide sequence ID" value="XM_047907092.1"/>
</dbReference>
<dbReference type="KEGG" id="ffu:CLAFUR5_07944"/>
<dbReference type="Proteomes" id="UP000756132">
    <property type="component" value="Chromosome 3"/>
</dbReference>
<keyword evidence="1" id="KW-0732">Signal</keyword>
<dbReference type="OMA" id="KERQNTC"/>
<protein>
    <submittedName>
        <fullName evidence="2">Uncharacterized protein</fullName>
    </submittedName>
</protein>
<reference evidence="2" key="2">
    <citation type="journal article" date="2022" name="Microb. Genom.">
        <title>A chromosome-scale genome assembly of the tomato pathogen Cladosporium fulvum reveals a compartmentalized genome architecture and the presence of a dispensable chromosome.</title>
        <authorList>
            <person name="Zaccaron A.Z."/>
            <person name="Chen L.H."/>
            <person name="Samaras A."/>
            <person name="Stergiopoulos I."/>
        </authorList>
    </citation>
    <scope>NUCLEOTIDE SEQUENCE</scope>
    <source>
        <strain evidence="2">Race5_Kim</strain>
    </source>
</reference>
<feature type="chain" id="PRO_5040437777" evidence="1">
    <location>
        <begin position="32"/>
        <end position="140"/>
    </location>
</feature>
<accession>A0A9Q8LCU4</accession>
<dbReference type="GeneID" id="71987822"/>
<organism evidence="2 3">
    <name type="scientific">Passalora fulva</name>
    <name type="common">Tomato leaf mold</name>
    <name type="synonym">Cladosporium fulvum</name>
    <dbReference type="NCBI Taxonomy" id="5499"/>
    <lineage>
        <taxon>Eukaryota</taxon>
        <taxon>Fungi</taxon>
        <taxon>Dikarya</taxon>
        <taxon>Ascomycota</taxon>
        <taxon>Pezizomycotina</taxon>
        <taxon>Dothideomycetes</taxon>
        <taxon>Dothideomycetidae</taxon>
        <taxon>Mycosphaerellales</taxon>
        <taxon>Mycosphaerellaceae</taxon>
        <taxon>Fulvia</taxon>
    </lineage>
</organism>
<evidence type="ECO:0000313" key="2">
    <source>
        <dbReference type="EMBL" id="UJO15025.1"/>
    </source>
</evidence>
<keyword evidence="3" id="KW-1185">Reference proteome</keyword>
<dbReference type="EMBL" id="CP090165">
    <property type="protein sequence ID" value="UJO15025.1"/>
    <property type="molecule type" value="Genomic_DNA"/>
</dbReference>
<proteinExistence type="predicted"/>
<dbReference type="AlphaFoldDB" id="A0A9Q8LCU4"/>
<gene>
    <name evidence="2" type="ORF">CLAFUR5_07944</name>
</gene>
<feature type="signal peptide" evidence="1">
    <location>
        <begin position="1"/>
        <end position="31"/>
    </location>
</feature>
<dbReference type="OrthoDB" id="3879479at2759"/>